<feature type="transmembrane region" description="Helical" evidence="8">
    <location>
        <begin position="207"/>
        <end position="226"/>
    </location>
</feature>
<feature type="transmembrane region" description="Helical" evidence="8">
    <location>
        <begin position="369"/>
        <end position="390"/>
    </location>
</feature>
<feature type="transmembrane region" description="Helical" evidence="8">
    <location>
        <begin position="174"/>
        <end position="195"/>
    </location>
</feature>
<feature type="transmembrane region" description="Helical" evidence="8">
    <location>
        <begin position="396"/>
        <end position="419"/>
    </location>
</feature>
<feature type="transmembrane region" description="Helical" evidence="8">
    <location>
        <begin position="463"/>
        <end position="484"/>
    </location>
</feature>
<evidence type="ECO:0000256" key="7">
    <source>
        <dbReference type="SAM" id="MobiDB-lite"/>
    </source>
</evidence>
<evidence type="ECO:0000256" key="5">
    <source>
        <dbReference type="ARBA" id="ARBA00023136"/>
    </source>
</evidence>
<keyword evidence="4 8" id="KW-1133">Transmembrane helix</keyword>
<dbReference type="PANTHER" id="PTHR43791:SF70">
    <property type="entry name" value="MAJOR FACILITATOR SUPERFAMILY (MFS) PROFILE DOMAIN-CONTAINING PROTEIN"/>
    <property type="match status" value="1"/>
</dbReference>
<evidence type="ECO:0000259" key="9">
    <source>
        <dbReference type="PROSITE" id="PS50850"/>
    </source>
</evidence>
<dbReference type="SUPFAM" id="SSF103473">
    <property type="entry name" value="MFS general substrate transporter"/>
    <property type="match status" value="1"/>
</dbReference>
<feature type="transmembrane region" description="Helical" evidence="8">
    <location>
        <begin position="74"/>
        <end position="91"/>
    </location>
</feature>
<name>A0A423VMB4_CYTCH</name>
<sequence>MDISKHHAAAQVGDPEKNQGRNDSDTITSVDAPDHHDIDLNKINIKDETGQFASRALANGPVDPEISKRILRKIDLYILPFLCVTYALQFIDKTSLGYSSVYGLISDNHLVGQQYSWASSIFYFGYLIAEYPGLAILQRFPVAKFLGVNIILWGAILMTTAACSSFAGVATVRFLLGVTEATISPGFVAVTGMWWTRAEQAGRSALWISFLGVGSFVGVLVAYGIGHITTGSLSTWKYIFLILGAVTFLWGFVFFFFVPDGPANVKWLSEEEKVVAVQRIVENKTGTKTRHFDRSQIIEAVTDPAIIILGLISFVNAIASGGLAFGSLIIKGLGFSAINTTLMNLPLSTIQIIAQFGCGWLAKKVPNSRLHIASLAMIPPIIGTCLINQLPSEDKWGRLVGVWLLGTYPVGFMAILGLLSTNIAGSTKRSVASGWVFVCYCVGQISGPQFFKSSEAPAYPSGIVAMLCGFILNLVLNQILRFIYALENRRRDRQLEGKSEEEIAAMTRESEVQGFEDVTDSKNVMFRYAL</sequence>
<dbReference type="EMBL" id="LJZO01000039">
    <property type="protein sequence ID" value="ROV92153.1"/>
    <property type="molecule type" value="Genomic_DNA"/>
</dbReference>
<dbReference type="OrthoDB" id="6730379at2759"/>
<feature type="transmembrane region" description="Helical" evidence="8">
    <location>
        <begin position="146"/>
        <end position="168"/>
    </location>
</feature>
<dbReference type="InterPro" id="IPR036259">
    <property type="entry name" value="MFS_trans_sf"/>
</dbReference>
<feature type="transmembrane region" description="Helical" evidence="8">
    <location>
        <begin position="431"/>
        <end position="451"/>
    </location>
</feature>
<dbReference type="Gene3D" id="1.20.1250.20">
    <property type="entry name" value="MFS general substrate transporter like domains"/>
    <property type="match status" value="2"/>
</dbReference>
<dbReference type="STRING" id="252740.A0A423VMB4"/>
<gene>
    <name evidence="10" type="ORF">VSDG_07554</name>
</gene>
<feature type="transmembrane region" description="Helical" evidence="8">
    <location>
        <begin position="115"/>
        <end position="134"/>
    </location>
</feature>
<feature type="transmembrane region" description="Helical" evidence="8">
    <location>
        <begin position="305"/>
        <end position="330"/>
    </location>
</feature>
<keyword evidence="3 8" id="KW-0812">Transmembrane</keyword>
<feature type="transmembrane region" description="Helical" evidence="8">
    <location>
        <begin position="238"/>
        <end position="258"/>
    </location>
</feature>
<keyword evidence="5 8" id="KW-0472">Membrane</keyword>
<accession>A0A423VMB4</accession>
<evidence type="ECO:0000256" key="8">
    <source>
        <dbReference type="SAM" id="Phobius"/>
    </source>
</evidence>
<reference evidence="10 11" key="1">
    <citation type="submission" date="2015-09" db="EMBL/GenBank/DDBJ databases">
        <title>Host preference determinants of Valsa canker pathogens revealed by comparative genomics.</title>
        <authorList>
            <person name="Yin Z."/>
            <person name="Huang L."/>
        </authorList>
    </citation>
    <scope>NUCLEOTIDE SEQUENCE [LARGE SCALE GENOMIC DNA]</scope>
    <source>
        <strain evidence="10 11">YSFL</strain>
    </source>
</reference>
<feature type="compositionally biased region" description="Basic and acidic residues" evidence="7">
    <location>
        <begin position="14"/>
        <end position="24"/>
    </location>
</feature>
<dbReference type="InterPro" id="IPR020846">
    <property type="entry name" value="MFS_dom"/>
</dbReference>
<evidence type="ECO:0000256" key="1">
    <source>
        <dbReference type="ARBA" id="ARBA00004141"/>
    </source>
</evidence>
<dbReference type="GO" id="GO:0022857">
    <property type="term" value="F:transmembrane transporter activity"/>
    <property type="evidence" value="ECO:0007669"/>
    <property type="project" value="InterPro"/>
</dbReference>
<evidence type="ECO:0000313" key="10">
    <source>
        <dbReference type="EMBL" id="ROV92153.1"/>
    </source>
</evidence>
<keyword evidence="2" id="KW-0813">Transport</keyword>
<comment type="subcellular location">
    <subcellularLocation>
        <location evidence="1">Membrane</location>
        <topology evidence="1">Multi-pass membrane protein</topology>
    </subcellularLocation>
</comment>
<dbReference type="Pfam" id="PF07690">
    <property type="entry name" value="MFS_1"/>
    <property type="match status" value="1"/>
</dbReference>
<comment type="similarity">
    <text evidence="6">Belongs to the major facilitator superfamily. Allantoate permease family.</text>
</comment>
<feature type="domain" description="Major facilitator superfamily (MFS) profile" evidence="9">
    <location>
        <begin position="78"/>
        <end position="489"/>
    </location>
</feature>
<evidence type="ECO:0000256" key="6">
    <source>
        <dbReference type="ARBA" id="ARBA00037968"/>
    </source>
</evidence>
<dbReference type="AlphaFoldDB" id="A0A423VMB4"/>
<evidence type="ECO:0000256" key="3">
    <source>
        <dbReference type="ARBA" id="ARBA00022692"/>
    </source>
</evidence>
<proteinExistence type="inferred from homology"/>
<feature type="region of interest" description="Disordered" evidence="7">
    <location>
        <begin position="1"/>
        <end position="35"/>
    </location>
</feature>
<comment type="caution">
    <text evidence="10">The sequence shown here is derived from an EMBL/GenBank/DDBJ whole genome shotgun (WGS) entry which is preliminary data.</text>
</comment>
<dbReference type="GO" id="GO:0016020">
    <property type="term" value="C:membrane"/>
    <property type="evidence" value="ECO:0007669"/>
    <property type="project" value="UniProtKB-SubCell"/>
</dbReference>
<organism evidence="10 11">
    <name type="scientific">Cytospora chrysosperma</name>
    <name type="common">Cytospora canker fungus</name>
    <name type="synonym">Sphaeria chrysosperma</name>
    <dbReference type="NCBI Taxonomy" id="252740"/>
    <lineage>
        <taxon>Eukaryota</taxon>
        <taxon>Fungi</taxon>
        <taxon>Dikarya</taxon>
        <taxon>Ascomycota</taxon>
        <taxon>Pezizomycotina</taxon>
        <taxon>Sordariomycetes</taxon>
        <taxon>Sordariomycetidae</taxon>
        <taxon>Diaporthales</taxon>
        <taxon>Cytosporaceae</taxon>
        <taxon>Cytospora</taxon>
    </lineage>
</organism>
<dbReference type="Proteomes" id="UP000284375">
    <property type="component" value="Unassembled WGS sequence"/>
</dbReference>
<dbReference type="PANTHER" id="PTHR43791">
    <property type="entry name" value="PERMEASE-RELATED"/>
    <property type="match status" value="1"/>
</dbReference>
<evidence type="ECO:0000313" key="11">
    <source>
        <dbReference type="Proteomes" id="UP000284375"/>
    </source>
</evidence>
<evidence type="ECO:0000256" key="4">
    <source>
        <dbReference type="ARBA" id="ARBA00022989"/>
    </source>
</evidence>
<dbReference type="InterPro" id="IPR011701">
    <property type="entry name" value="MFS"/>
</dbReference>
<keyword evidence="11" id="KW-1185">Reference proteome</keyword>
<dbReference type="PROSITE" id="PS50850">
    <property type="entry name" value="MFS"/>
    <property type="match status" value="1"/>
</dbReference>
<feature type="transmembrane region" description="Helical" evidence="8">
    <location>
        <begin position="342"/>
        <end position="362"/>
    </location>
</feature>
<protein>
    <recommendedName>
        <fullName evidence="9">Major facilitator superfamily (MFS) profile domain-containing protein</fullName>
    </recommendedName>
</protein>
<evidence type="ECO:0000256" key="2">
    <source>
        <dbReference type="ARBA" id="ARBA00022448"/>
    </source>
</evidence>
<dbReference type="FunFam" id="1.20.1250.20:FF:000064">
    <property type="entry name" value="MFS allantoate transporter"/>
    <property type="match status" value="1"/>
</dbReference>